<keyword evidence="11" id="KW-1185">Reference proteome</keyword>
<feature type="site" description="Plays an important role in maintaining the position of the catalytic nucleophile" evidence="7">
    <location>
        <position position="186"/>
    </location>
</feature>
<feature type="active site" description="Nucleophile" evidence="5 8">
    <location>
        <position position="293"/>
    </location>
</feature>
<keyword evidence="4" id="KW-0732">Signal</keyword>
<dbReference type="Proteomes" id="UP000295221">
    <property type="component" value="Unassembled WGS sequence"/>
</dbReference>
<dbReference type="InterPro" id="IPR022790">
    <property type="entry name" value="GH26_dom"/>
</dbReference>
<dbReference type="GO" id="GO:0006080">
    <property type="term" value="P:substituted mannan metabolic process"/>
    <property type="evidence" value="ECO:0007669"/>
    <property type="project" value="UniProtKB-UniRule"/>
</dbReference>
<evidence type="ECO:0000256" key="5">
    <source>
        <dbReference type="PIRSR" id="PIRSR018168-1"/>
    </source>
</evidence>
<feature type="active site" description="Proton donor" evidence="5 8">
    <location>
        <position position="187"/>
    </location>
</feature>
<keyword evidence="4" id="KW-0119">Carbohydrate metabolism</keyword>
<dbReference type="RefSeq" id="WP_132431707.1">
    <property type="nucleotide sequence ID" value="NZ_SLWK01000001.1"/>
</dbReference>
<comment type="caution">
    <text evidence="10">The sequence shown here is derived from an EMBL/GenBank/DDBJ whole genome shotgun (WGS) entry which is preliminary data.</text>
</comment>
<dbReference type="OrthoDB" id="9816550at2"/>
<evidence type="ECO:0000256" key="6">
    <source>
        <dbReference type="PIRSR" id="PIRSR018168-2"/>
    </source>
</evidence>
<dbReference type="InterPro" id="IPR017853">
    <property type="entry name" value="GH"/>
</dbReference>
<evidence type="ECO:0000256" key="7">
    <source>
        <dbReference type="PIRSR" id="PIRSR018168-3"/>
    </source>
</evidence>
<name>A0A4R2GNH3_9BACT</name>
<proteinExistence type="inferred from homology"/>
<keyword evidence="2 4" id="KW-0378">Hydrolase</keyword>
<dbReference type="PROSITE" id="PS51764">
    <property type="entry name" value="GH26"/>
    <property type="match status" value="1"/>
</dbReference>
<keyword evidence="4" id="KW-0964">Secreted</keyword>
<dbReference type="PANTHER" id="PTHR40079">
    <property type="entry name" value="MANNAN ENDO-1,4-BETA-MANNOSIDASE E-RELATED"/>
    <property type="match status" value="1"/>
</dbReference>
<reference evidence="10 11" key="1">
    <citation type="submission" date="2019-03" db="EMBL/GenBank/DDBJ databases">
        <title>Genomic Encyclopedia of Type Strains, Phase IV (KMG-IV): sequencing the most valuable type-strain genomes for metagenomic binning, comparative biology and taxonomic classification.</title>
        <authorList>
            <person name="Goeker M."/>
        </authorList>
    </citation>
    <scope>NUCLEOTIDE SEQUENCE [LARGE SCALE GENOMIC DNA]</scope>
    <source>
        <strain evidence="10 11">DSM 24179</strain>
    </source>
</reference>
<feature type="domain" description="GH26" evidence="9">
    <location>
        <begin position="31"/>
        <end position="362"/>
    </location>
</feature>
<dbReference type="PRINTS" id="PR00739">
    <property type="entry name" value="GLHYDRLASE26"/>
</dbReference>
<protein>
    <recommendedName>
        <fullName evidence="4">Mannan endo-1,4-beta-mannosidase</fullName>
        <ecNumber evidence="4">3.2.1.78</ecNumber>
    </recommendedName>
</protein>
<feature type="binding site" evidence="6">
    <location>
        <position position="258"/>
    </location>
    <ligand>
        <name>substrate</name>
    </ligand>
</feature>
<evidence type="ECO:0000256" key="3">
    <source>
        <dbReference type="ARBA" id="ARBA00023295"/>
    </source>
</evidence>
<evidence type="ECO:0000256" key="4">
    <source>
        <dbReference type="PIRNR" id="PIRNR018168"/>
    </source>
</evidence>
<dbReference type="InterPro" id="IPR016714">
    <property type="entry name" value="MANB/E"/>
</dbReference>
<feature type="chain" id="PRO_5021061017" description="Mannan endo-1,4-beta-mannosidase" evidence="4">
    <location>
        <begin position="17"/>
        <end position="370"/>
    </location>
</feature>
<dbReference type="AlphaFoldDB" id="A0A4R2GNH3"/>
<dbReference type="Pfam" id="PF02156">
    <property type="entry name" value="Glyco_hydro_26"/>
    <property type="match status" value="1"/>
</dbReference>
<evidence type="ECO:0000256" key="2">
    <source>
        <dbReference type="ARBA" id="ARBA00022801"/>
    </source>
</evidence>
<dbReference type="PIRSF" id="PIRSF018168">
    <property type="entry name" value="Mannan-1_4-beta-mannosidase"/>
    <property type="match status" value="1"/>
</dbReference>
<feature type="binding site" evidence="6">
    <location>
        <position position="192"/>
    </location>
    <ligand>
        <name>substrate</name>
    </ligand>
</feature>
<evidence type="ECO:0000259" key="9">
    <source>
        <dbReference type="PROSITE" id="PS51764"/>
    </source>
</evidence>
<accession>A0A4R2GNH3</accession>
<dbReference type="SUPFAM" id="SSF51445">
    <property type="entry name" value="(Trans)glycosidases"/>
    <property type="match status" value="1"/>
</dbReference>
<gene>
    <name evidence="10" type="ORF">EV194_101497</name>
</gene>
<dbReference type="PANTHER" id="PTHR40079:SF4">
    <property type="entry name" value="GH26 DOMAIN-CONTAINING PROTEIN-RELATED"/>
    <property type="match status" value="1"/>
</dbReference>
<dbReference type="InterPro" id="IPR000805">
    <property type="entry name" value="Glyco_hydro_26"/>
</dbReference>
<comment type="catalytic activity">
    <reaction evidence="4">
        <text>Random hydrolysis of (1-&gt;4)-beta-D-mannosidic linkages in mannans, galactomannans and glucomannans.</text>
        <dbReference type="EC" id="3.2.1.78"/>
    </reaction>
</comment>
<dbReference type="EC" id="3.2.1.78" evidence="4"/>
<dbReference type="GO" id="GO:0016985">
    <property type="term" value="F:mannan endo-1,4-beta-mannosidase activity"/>
    <property type="evidence" value="ECO:0007669"/>
    <property type="project" value="UniProtKB-UniRule"/>
</dbReference>
<dbReference type="Gene3D" id="3.20.20.80">
    <property type="entry name" value="Glycosidases"/>
    <property type="match status" value="1"/>
</dbReference>
<evidence type="ECO:0000256" key="8">
    <source>
        <dbReference type="PROSITE-ProRule" id="PRU01100"/>
    </source>
</evidence>
<feature type="binding site" evidence="6">
    <location>
        <position position="124"/>
    </location>
    <ligand>
        <name>substrate</name>
    </ligand>
</feature>
<dbReference type="EMBL" id="SLWK01000001">
    <property type="protein sequence ID" value="TCO10864.1"/>
    <property type="molecule type" value="Genomic_DNA"/>
</dbReference>
<dbReference type="PROSITE" id="PS51257">
    <property type="entry name" value="PROKAR_LIPOPROTEIN"/>
    <property type="match status" value="1"/>
</dbReference>
<comment type="similarity">
    <text evidence="1 4 8">Belongs to the glycosyl hydrolase 26 family.</text>
</comment>
<dbReference type="GO" id="GO:0005576">
    <property type="term" value="C:extracellular region"/>
    <property type="evidence" value="ECO:0007669"/>
    <property type="project" value="UniProtKB-SubCell"/>
</dbReference>
<evidence type="ECO:0000313" key="11">
    <source>
        <dbReference type="Proteomes" id="UP000295221"/>
    </source>
</evidence>
<comment type="subcellular location">
    <subcellularLocation>
        <location evidence="4">Secreted</location>
    </subcellularLocation>
</comment>
<feature type="signal peptide" evidence="4">
    <location>
        <begin position="1"/>
        <end position="16"/>
    </location>
</feature>
<organism evidence="10 11">
    <name type="scientific">Natronoflexus pectinivorans</name>
    <dbReference type="NCBI Taxonomy" id="682526"/>
    <lineage>
        <taxon>Bacteria</taxon>
        <taxon>Pseudomonadati</taxon>
        <taxon>Bacteroidota</taxon>
        <taxon>Bacteroidia</taxon>
        <taxon>Marinilabiliales</taxon>
        <taxon>Marinilabiliaceae</taxon>
        <taxon>Natronoflexus</taxon>
    </lineage>
</organism>
<evidence type="ECO:0000256" key="1">
    <source>
        <dbReference type="ARBA" id="ARBA00007754"/>
    </source>
</evidence>
<keyword evidence="3 4" id="KW-0326">Glycosidase</keyword>
<sequence length="370" mass="42916">MKTTLLSILLSLFILAGCSNPSSQTGEENISVAQKLFDDLMSITGKATLFGHQDDLAYGIGWKYVDGESDVKRTSGDYPALFGWELGGIELGHEVNLDSVPFNKMRQFAIWTHQNGGVNTFSWHPFSALDESKSSWVTDEEVVKHILPGGSHHEVFLKHMDKLVAFFKKLNEENGQPLPFIFRPWHEMDGNWFWWGADLTTPDEMIDLFRFTIDYMWKQGLDNFLVAYSPDRFFNSIQEYLTWYPGDEYVHVIGVDNYYDMRRGSDGLQDAILKLEIAAKYAKETGKIAAFTETGLDRIPDENWYTQSLAKVLNANEWTKRMAYVMVWRNHDLDHFYVPYPEHPAAEDFRQFTSQQHIWLLNDWVNHQQK</sequence>
<evidence type="ECO:0000313" key="10">
    <source>
        <dbReference type="EMBL" id="TCO10864.1"/>
    </source>
</evidence>